<dbReference type="RefSeq" id="XP_024329643.1">
    <property type="nucleotide sequence ID" value="XM_024474311.1"/>
</dbReference>
<gene>
    <name evidence="2" type="ORF">AAJ76_1820002218</name>
</gene>
<dbReference type="GeneID" id="36319227"/>
<dbReference type="AlphaFoldDB" id="A0A0F9W846"/>
<dbReference type="EMBL" id="JPQZ01000182">
    <property type="protein sequence ID" value="KKO73901.1"/>
    <property type="molecule type" value="Genomic_DNA"/>
</dbReference>
<protein>
    <submittedName>
        <fullName evidence="2">Uncharacterized protein</fullName>
    </submittedName>
</protein>
<keyword evidence="1" id="KW-0812">Transmembrane</keyword>
<evidence type="ECO:0000256" key="1">
    <source>
        <dbReference type="SAM" id="Phobius"/>
    </source>
</evidence>
<dbReference type="VEuPathDB" id="MicrosporidiaDB:AAJ76_1820002218"/>
<feature type="transmembrane region" description="Helical" evidence="1">
    <location>
        <begin position="12"/>
        <end position="27"/>
    </location>
</feature>
<evidence type="ECO:0000313" key="3">
    <source>
        <dbReference type="Proteomes" id="UP000034350"/>
    </source>
</evidence>
<proteinExistence type="predicted"/>
<accession>A0A0F9W846</accession>
<keyword evidence="1" id="KW-0472">Membrane</keyword>
<organism evidence="2 3">
    <name type="scientific">Vairimorpha ceranae</name>
    <dbReference type="NCBI Taxonomy" id="40302"/>
    <lineage>
        <taxon>Eukaryota</taxon>
        <taxon>Fungi</taxon>
        <taxon>Fungi incertae sedis</taxon>
        <taxon>Microsporidia</taxon>
        <taxon>Nosematidae</taxon>
        <taxon>Vairimorpha</taxon>
    </lineage>
</organism>
<dbReference type="Proteomes" id="UP000034350">
    <property type="component" value="Unassembled WGS sequence"/>
</dbReference>
<evidence type="ECO:0000313" key="2">
    <source>
        <dbReference type="EMBL" id="KKO73901.1"/>
    </source>
</evidence>
<keyword evidence="1" id="KW-1133">Transmembrane helix</keyword>
<name>A0A0F9W846_9MICR</name>
<reference evidence="2 3" key="1">
    <citation type="journal article" date="2015" name="Environ. Microbiol.">
        <title>Genome analyses suggest the presence of polyploidy and recent human-driven expansions in eight global populations of the honeybee pathogen Nosema ceranae.</title>
        <authorList>
            <person name="Pelin A."/>
            <person name="Selman M."/>
            <person name="Aris-Brosou S."/>
            <person name="Farinelli L."/>
            <person name="Corradi N."/>
        </authorList>
    </citation>
    <scope>NUCLEOTIDE SEQUENCE [LARGE SCALE GENOMIC DNA]</scope>
    <source>
        <strain evidence="2 3">PA08 1199</strain>
    </source>
</reference>
<sequence length="62" mass="7478">MQLLHTEPHYFYIYPKHFFLILLNFAFERNELEVMRFLVSLLLYTQSKILKHALIAIAIVLL</sequence>
<comment type="caution">
    <text evidence="2">The sequence shown here is derived from an EMBL/GenBank/DDBJ whole genome shotgun (WGS) entry which is preliminary data.</text>
</comment>
<keyword evidence="3" id="KW-1185">Reference proteome</keyword>